<dbReference type="EMBL" id="JANTHZ010000010">
    <property type="protein sequence ID" value="MCS0497245.1"/>
    <property type="molecule type" value="Genomic_DNA"/>
</dbReference>
<dbReference type="RefSeq" id="WP_258734396.1">
    <property type="nucleotide sequence ID" value="NZ_JANTHZ010000010.1"/>
</dbReference>
<gene>
    <name evidence="2" type="ORF">NVS89_19335</name>
</gene>
<keyword evidence="3" id="KW-1185">Reference proteome</keyword>
<organism evidence="2 3">
    <name type="scientific">Ancylobacter mangrovi</name>
    <dbReference type="NCBI Taxonomy" id="2972472"/>
    <lineage>
        <taxon>Bacteria</taxon>
        <taxon>Pseudomonadati</taxon>
        <taxon>Pseudomonadota</taxon>
        <taxon>Alphaproteobacteria</taxon>
        <taxon>Hyphomicrobiales</taxon>
        <taxon>Xanthobacteraceae</taxon>
        <taxon>Ancylobacter</taxon>
    </lineage>
</organism>
<dbReference type="Proteomes" id="UP001151088">
    <property type="component" value="Unassembled WGS sequence"/>
</dbReference>
<feature type="domain" description="Hydantoinase B/oxoprolinase" evidence="1">
    <location>
        <begin position="25"/>
        <end position="531"/>
    </location>
</feature>
<evidence type="ECO:0000259" key="1">
    <source>
        <dbReference type="Pfam" id="PF02538"/>
    </source>
</evidence>
<dbReference type="PANTHER" id="PTHR11365:SF23">
    <property type="entry name" value="HYPOTHETICAL 5-OXOPROLINASE (EUROFUNG)-RELATED"/>
    <property type="match status" value="1"/>
</dbReference>
<reference evidence="2" key="1">
    <citation type="submission" date="2022-08" db="EMBL/GenBank/DDBJ databases">
        <authorList>
            <person name="Li F."/>
        </authorList>
    </citation>
    <scope>NUCLEOTIDE SEQUENCE</scope>
    <source>
        <strain evidence="2">MQZ15Z-1</strain>
    </source>
</reference>
<comment type="caution">
    <text evidence="2">The sequence shown here is derived from an EMBL/GenBank/DDBJ whole genome shotgun (WGS) entry which is preliminary data.</text>
</comment>
<proteinExistence type="predicted"/>
<accession>A0A9X2PG17</accession>
<dbReference type="InterPro" id="IPR045079">
    <property type="entry name" value="Oxoprolinase-like"/>
</dbReference>
<protein>
    <submittedName>
        <fullName evidence="2">Hydantoinase B/oxoprolinase family protein</fullName>
    </submittedName>
</protein>
<dbReference type="PANTHER" id="PTHR11365">
    <property type="entry name" value="5-OXOPROLINASE RELATED"/>
    <property type="match status" value="1"/>
</dbReference>
<dbReference type="InterPro" id="IPR003692">
    <property type="entry name" value="Hydantoinase_B"/>
</dbReference>
<dbReference type="Pfam" id="PF02538">
    <property type="entry name" value="Hydantoinase_B"/>
    <property type="match status" value="1"/>
</dbReference>
<evidence type="ECO:0000313" key="3">
    <source>
        <dbReference type="Proteomes" id="UP001151088"/>
    </source>
</evidence>
<dbReference type="GO" id="GO:0006749">
    <property type="term" value="P:glutathione metabolic process"/>
    <property type="evidence" value="ECO:0007669"/>
    <property type="project" value="TreeGrafter"/>
</dbReference>
<name>A0A9X2PG17_9HYPH</name>
<evidence type="ECO:0000313" key="2">
    <source>
        <dbReference type="EMBL" id="MCS0497245.1"/>
    </source>
</evidence>
<dbReference type="AlphaFoldDB" id="A0A9X2PG17"/>
<dbReference type="GO" id="GO:0005829">
    <property type="term" value="C:cytosol"/>
    <property type="evidence" value="ECO:0007669"/>
    <property type="project" value="TreeGrafter"/>
</dbReference>
<dbReference type="GO" id="GO:0017168">
    <property type="term" value="F:5-oxoprolinase (ATP-hydrolyzing) activity"/>
    <property type="evidence" value="ECO:0007669"/>
    <property type="project" value="TreeGrafter"/>
</dbReference>
<sequence>MDNLAAERPADAASVTDARSNGGFDAIELEILWKRLISVVDEASAAFVRTCFSTLVRDGNDFAIVLTDAQGRSLAQSTMSLPGFIGCLPATVRHFLDKFPPETIKPGDVFITNDPWKGSGHVHDVTTATPIFHRGELVAFAAVVSHLPDIGGKLRSNSSREIYEEGLQIPLMRLLDGGRPNEVLIELITQNIRVPEQGMGDVWAQVAGCRTMGERLQGLLDTVDLDALGAEVRARSEKAMRDAIRAIPDGVYRSTVQHDGFDNKPIVIQCELTVKGDEISIDYAGTSPQLPHALNVVPIYTFAYTVYGLKALLCPDIPNNEGSFLPISTTAPLGSLLNPTYPAASGGRSAIGHLLPAAVFKALADVLPDKVWAAGSPNSSLTMSGEYRGKRFAVVNFLNAGQGATARRDGFSALSFPANLGNTPVEMMENLAPIRVLRREIRRGSGGAGQHRGGGGISFEFEILPDASDVMTSFLMTQLKSPTAGFAGGGSGKPGRLVINGTQVDPTEPRVLKAGDRILMETAGGGGYGTPAGGPATQN</sequence>